<dbReference type="Proteomes" id="UP000501623">
    <property type="component" value="Chromosome"/>
</dbReference>
<keyword evidence="5 8" id="KW-0460">Magnesium</keyword>
<reference evidence="11 12" key="1">
    <citation type="submission" date="2020-05" db="EMBL/GenBank/DDBJ databases">
        <title>Complete genome sequence of Hymenobacter sp. TS19 in Coasted Sand Dune.</title>
        <authorList>
            <person name="Lee J.-H."/>
            <person name="Jung J.-H."/>
            <person name="Jeong S."/>
            <person name="Zhao L."/>
            <person name="Kim M.-K."/>
            <person name="Seo H.-S."/>
            <person name="Lim S."/>
        </authorList>
    </citation>
    <scope>NUCLEOTIDE SEQUENCE [LARGE SCALE GENOMIC DNA]</scope>
    <source>
        <strain evidence="11 12">TS19</strain>
    </source>
</reference>
<protein>
    <recommendedName>
        <fullName evidence="8">Probable molybdenum cofactor guanylyltransferase</fullName>
        <shortName evidence="8">MoCo guanylyltransferase</shortName>
        <ecNumber evidence="8">2.7.7.77</ecNumber>
    </recommendedName>
    <alternativeName>
        <fullName evidence="8">GTP:molybdopterin guanylyltransferase</fullName>
    </alternativeName>
    <alternativeName>
        <fullName evidence="8">Mo-MPT guanylyltransferase</fullName>
    </alternativeName>
    <alternativeName>
        <fullName evidence="8">Molybdopterin guanylyltransferase</fullName>
    </alternativeName>
    <alternativeName>
        <fullName evidence="8">Molybdopterin-guanine dinucleotide synthase</fullName>
        <shortName evidence="8">MGD synthase</shortName>
    </alternativeName>
</protein>
<evidence type="ECO:0000259" key="10">
    <source>
        <dbReference type="Pfam" id="PF12804"/>
    </source>
</evidence>
<dbReference type="PANTHER" id="PTHR19136">
    <property type="entry name" value="MOLYBDENUM COFACTOR GUANYLYLTRANSFERASE"/>
    <property type="match status" value="1"/>
</dbReference>
<evidence type="ECO:0000256" key="5">
    <source>
        <dbReference type="ARBA" id="ARBA00022842"/>
    </source>
</evidence>
<feature type="binding site" evidence="8">
    <location>
        <position position="270"/>
    </location>
    <ligand>
        <name>GTP</name>
        <dbReference type="ChEBI" id="CHEBI:37565"/>
    </ligand>
</feature>
<dbReference type="GO" id="GO:0005737">
    <property type="term" value="C:cytoplasm"/>
    <property type="evidence" value="ECO:0007669"/>
    <property type="project" value="UniProtKB-SubCell"/>
</dbReference>
<keyword evidence="7 8" id="KW-0501">Molybdenum cofactor biosynthesis</keyword>
<comment type="caution">
    <text evidence="8">Lacks conserved residue(s) required for the propagation of feature annotation.</text>
</comment>
<feature type="domain" description="MobA-like NTP transferase" evidence="10">
    <location>
        <begin position="207"/>
        <end position="350"/>
    </location>
</feature>
<evidence type="ECO:0000256" key="3">
    <source>
        <dbReference type="ARBA" id="ARBA00022723"/>
    </source>
</evidence>
<keyword evidence="6 8" id="KW-0342">GTP-binding</keyword>
<dbReference type="GO" id="GO:0046872">
    <property type="term" value="F:metal ion binding"/>
    <property type="evidence" value="ECO:0007669"/>
    <property type="project" value="UniProtKB-KW"/>
</dbReference>
<dbReference type="GO" id="GO:0006777">
    <property type="term" value="P:Mo-molybdopterin cofactor biosynthetic process"/>
    <property type="evidence" value="ECO:0007669"/>
    <property type="project" value="UniProtKB-KW"/>
</dbReference>
<sequence>MSDNQASTGAAPRTKHAQLARPNLGEFGRQELAILGAPCGKIKDLAARLLPLLSPELRVTYVDADHAAGDDAAQGGSGGQDAILQAGAAAELTDKITFARLDVKRGLDKFSQQEWLQHQSLVLVNGNHFRAQQQLVILDPTKPVEKKLDRLTNVRALLLPEGVTEIPAYLRAHLSASEVPVLPLHDAQAIAHLILQEWHAAAPPLRGLVLAGGRSQRMGRDKGKLTYHAGQEQRARAAELLAEFCQDVHVSCRPDQVVELEIAGLRPLPDTFSDLGPLSGILSAFRLDPNAAWLVVACDLPFLSQTTLGHLVTQRQPARMATAFQSPENEWPEPLITIWEPSSYGTLLRFLSLGYSCPRKSLINSDIELLATPAPQELRNVNTPEEFEEAKRDLASPLTSSPRGKGQPDN</sequence>
<organism evidence="11 12">
    <name type="scientific">Hymenobacter taeanensis</name>
    <dbReference type="NCBI Taxonomy" id="2735321"/>
    <lineage>
        <taxon>Bacteria</taxon>
        <taxon>Pseudomonadati</taxon>
        <taxon>Bacteroidota</taxon>
        <taxon>Cytophagia</taxon>
        <taxon>Cytophagales</taxon>
        <taxon>Hymenobacteraceae</taxon>
        <taxon>Hymenobacter</taxon>
    </lineage>
</organism>
<dbReference type="SUPFAM" id="SSF53448">
    <property type="entry name" value="Nucleotide-diphospho-sugar transferases"/>
    <property type="match status" value="1"/>
</dbReference>
<keyword evidence="12" id="KW-1185">Reference proteome</keyword>
<dbReference type="InterPro" id="IPR013482">
    <property type="entry name" value="Molybde_CF_guanTrfase"/>
</dbReference>
<keyword evidence="3 8" id="KW-0479">Metal-binding</keyword>
<comment type="catalytic activity">
    <reaction evidence="8">
        <text>Mo-molybdopterin + GTP + H(+) = Mo-molybdopterin guanine dinucleotide + diphosphate</text>
        <dbReference type="Rhea" id="RHEA:34243"/>
        <dbReference type="ChEBI" id="CHEBI:15378"/>
        <dbReference type="ChEBI" id="CHEBI:33019"/>
        <dbReference type="ChEBI" id="CHEBI:37565"/>
        <dbReference type="ChEBI" id="CHEBI:71302"/>
        <dbReference type="ChEBI" id="CHEBI:71310"/>
        <dbReference type="EC" id="2.7.7.77"/>
    </reaction>
</comment>
<evidence type="ECO:0000256" key="1">
    <source>
        <dbReference type="ARBA" id="ARBA00022490"/>
    </source>
</evidence>
<evidence type="ECO:0000256" key="9">
    <source>
        <dbReference type="SAM" id="MobiDB-lite"/>
    </source>
</evidence>
<evidence type="ECO:0000313" key="11">
    <source>
        <dbReference type="EMBL" id="QJX46586.1"/>
    </source>
</evidence>
<dbReference type="GO" id="GO:0005525">
    <property type="term" value="F:GTP binding"/>
    <property type="evidence" value="ECO:0007669"/>
    <property type="project" value="UniProtKB-UniRule"/>
</dbReference>
<comment type="cofactor">
    <cofactor evidence="8">
        <name>Mg(2+)</name>
        <dbReference type="ChEBI" id="CHEBI:18420"/>
    </cofactor>
</comment>
<dbReference type="PANTHER" id="PTHR19136:SF81">
    <property type="entry name" value="MOLYBDENUM COFACTOR GUANYLYLTRANSFERASE"/>
    <property type="match status" value="1"/>
</dbReference>
<evidence type="ECO:0000256" key="8">
    <source>
        <dbReference type="HAMAP-Rule" id="MF_00316"/>
    </source>
</evidence>
<proteinExistence type="inferred from homology"/>
<evidence type="ECO:0000256" key="6">
    <source>
        <dbReference type="ARBA" id="ARBA00023134"/>
    </source>
</evidence>
<comment type="similarity">
    <text evidence="8">Belongs to the MobA family.</text>
</comment>
<keyword evidence="4 8" id="KW-0547">Nucleotide-binding</keyword>
<dbReference type="HAMAP" id="MF_00316">
    <property type="entry name" value="MobA"/>
    <property type="match status" value="1"/>
</dbReference>
<accession>A0A6M6BED2</accession>
<dbReference type="KEGG" id="hts:HMJ29_06390"/>
<dbReference type="Pfam" id="PF12804">
    <property type="entry name" value="NTP_transf_3"/>
    <property type="match status" value="1"/>
</dbReference>
<feature type="binding site" evidence="8">
    <location>
        <begin position="210"/>
        <end position="212"/>
    </location>
    <ligand>
        <name>GTP</name>
        <dbReference type="ChEBI" id="CHEBI:37565"/>
    </ligand>
</feature>
<dbReference type="CDD" id="cd02503">
    <property type="entry name" value="MobA"/>
    <property type="match status" value="1"/>
</dbReference>
<dbReference type="InterPro" id="IPR025877">
    <property type="entry name" value="MobA-like_NTP_Trfase"/>
</dbReference>
<dbReference type="Gene3D" id="3.90.550.10">
    <property type="entry name" value="Spore Coat Polysaccharide Biosynthesis Protein SpsA, Chain A"/>
    <property type="match status" value="1"/>
</dbReference>
<evidence type="ECO:0000256" key="4">
    <source>
        <dbReference type="ARBA" id="ARBA00022741"/>
    </source>
</evidence>
<comment type="domain">
    <text evidence="8">The N-terminal domain determines nucleotide recognition and specific binding, while the C-terminal domain determines the specific binding to the target protein.</text>
</comment>
<dbReference type="GO" id="GO:0061603">
    <property type="term" value="F:molybdenum cofactor guanylyltransferase activity"/>
    <property type="evidence" value="ECO:0007669"/>
    <property type="project" value="UniProtKB-EC"/>
</dbReference>
<keyword evidence="2 8" id="KW-0808">Transferase</keyword>
<comment type="subcellular location">
    <subcellularLocation>
        <location evidence="8">Cytoplasm</location>
    </subcellularLocation>
</comment>
<dbReference type="InterPro" id="IPR029044">
    <property type="entry name" value="Nucleotide-diphossugar_trans"/>
</dbReference>
<evidence type="ECO:0000256" key="2">
    <source>
        <dbReference type="ARBA" id="ARBA00022679"/>
    </source>
</evidence>
<dbReference type="RefSeq" id="WP_171590695.1">
    <property type="nucleotide sequence ID" value="NZ_CP053538.1"/>
</dbReference>
<keyword evidence="1 8" id="KW-0963">Cytoplasm</keyword>
<feature type="region of interest" description="Disordered" evidence="9">
    <location>
        <begin position="1"/>
        <end position="22"/>
    </location>
</feature>
<comment type="function">
    <text evidence="8">Transfers a GMP moiety from GTP to Mo-molybdopterin (Mo-MPT) cofactor (Moco or molybdenum cofactor) to form Mo-molybdopterin guanine dinucleotide (Mo-MGD) cofactor.</text>
</comment>
<dbReference type="AlphaFoldDB" id="A0A6M6BED2"/>
<feature type="binding site" evidence="8">
    <location>
        <position position="299"/>
    </location>
    <ligand>
        <name>GTP</name>
        <dbReference type="ChEBI" id="CHEBI:37565"/>
    </ligand>
</feature>
<feature type="binding site" evidence="8">
    <location>
        <position position="299"/>
    </location>
    <ligand>
        <name>Mg(2+)</name>
        <dbReference type="ChEBI" id="CHEBI:18420"/>
    </ligand>
</feature>
<dbReference type="EMBL" id="CP053538">
    <property type="protein sequence ID" value="QJX46586.1"/>
    <property type="molecule type" value="Genomic_DNA"/>
</dbReference>
<feature type="region of interest" description="Disordered" evidence="9">
    <location>
        <begin position="373"/>
        <end position="410"/>
    </location>
</feature>
<evidence type="ECO:0000313" key="12">
    <source>
        <dbReference type="Proteomes" id="UP000501623"/>
    </source>
</evidence>
<evidence type="ECO:0000256" key="7">
    <source>
        <dbReference type="ARBA" id="ARBA00023150"/>
    </source>
</evidence>
<dbReference type="EC" id="2.7.7.77" evidence="8"/>
<name>A0A6M6BED2_9BACT</name>
<gene>
    <name evidence="8" type="primary">mobA</name>
    <name evidence="11" type="ORF">HMJ29_06390</name>
</gene>